<dbReference type="GO" id="GO:0016020">
    <property type="term" value="C:membrane"/>
    <property type="evidence" value="ECO:0007669"/>
    <property type="project" value="InterPro"/>
</dbReference>
<organism evidence="4 5">
    <name type="scientific">Ammonifex thiophilus</name>
    <dbReference type="NCBI Taxonomy" id="444093"/>
    <lineage>
        <taxon>Bacteria</taxon>
        <taxon>Bacillati</taxon>
        <taxon>Bacillota</taxon>
        <taxon>Clostridia</taxon>
        <taxon>Thermoanaerobacterales</taxon>
        <taxon>Thermoanaerobacteraceae</taxon>
        <taxon>Ammonifex</taxon>
    </lineage>
</organism>
<protein>
    <submittedName>
        <fullName evidence="4">Spore germination protein</fullName>
    </submittedName>
</protein>
<comment type="caution">
    <text evidence="4">The sequence shown here is derived from an EMBL/GenBank/DDBJ whole genome shotgun (WGS) entry which is preliminary data.</text>
</comment>
<dbReference type="Pfam" id="PF03323">
    <property type="entry name" value="GerA"/>
    <property type="match status" value="1"/>
</dbReference>
<accession>A0A3D8P880</accession>
<dbReference type="GO" id="GO:0009847">
    <property type="term" value="P:spore germination"/>
    <property type="evidence" value="ECO:0007669"/>
    <property type="project" value="InterPro"/>
</dbReference>
<evidence type="ECO:0000313" key="4">
    <source>
        <dbReference type="EMBL" id="RDV84917.1"/>
    </source>
</evidence>
<gene>
    <name evidence="4" type="ORF">DXX99_01890</name>
</gene>
<feature type="transmembrane region" description="Helical" evidence="3">
    <location>
        <begin position="265"/>
        <end position="286"/>
    </location>
</feature>
<dbReference type="OrthoDB" id="1726708at2"/>
<dbReference type="InterPro" id="IPR050768">
    <property type="entry name" value="UPF0353/GerABKA_families"/>
</dbReference>
<evidence type="ECO:0000256" key="2">
    <source>
        <dbReference type="ARBA" id="ARBA00023136"/>
    </source>
</evidence>
<name>A0A3D8P880_9THEO</name>
<dbReference type="EMBL" id="QSLN01000001">
    <property type="protein sequence ID" value="RDV84917.1"/>
    <property type="molecule type" value="Genomic_DNA"/>
</dbReference>
<dbReference type="Proteomes" id="UP000256329">
    <property type="component" value="Unassembled WGS sequence"/>
</dbReference>
<keyword evidence="3" id="KW-0812">Transmembrane</keyword>
<reference evidence="4 5" key="1">
    <citation type="submission" date="2018-08" db="EMBL/GenBank/DDBJ databases">
        <title>Form III RuBisCO-mediated autotrophy in Thermodesulfobium bacteria.</title>
        <authorList>
            <person name="Toshchakov S.V."/>
            <person name="Kublanov I.V."/>
            <person name="Frolov E."/>
            <person name="Bonch-Osmolovskaya E.A."/>
            <person name="Tourova T.P."/>
            <person name="Chernych N.A."/>
            <person name="Lebedinsky A.V."/>
        </authorList>
    </citation>
    <scope>NUCLEOTIDE SEQUENCE [LARGE SCALE GENOMIC DNA]</scope>
    <source>
        <strain evidence="4 5">SR</strain>
    </source>
</reference>
<feature type="transmembrane region" description="Helical" evidence="3">
    <location>
        <begin position="307"/>
        <end position="326"/>
    </location>
</feature>
<feature type="transmembrane region" description="Helical" evidence="3">
    <location>
        <begin position="400"/>
        <end position="420"/>
    </location>
</feature>
<evidence type="ECO:0000256" key="1">
    <source>
        <dbReference type="ARBA" id="ARBA00005278"/>
    </source>
</evidence>
<dbReference type="InterPro" id="IPR004995">
    <property type="entry name" value="Spore_Ger"/>
</dbReference>
<keyword evidence="3" id="KW-1133">Transmembrane helix</keyword>
<proteinExistence type="inferred from homology"/>
<comment type="similarity">
    <text evidence="1">Belongs to the GerABKA family.</text>
</comment>
<dbReference type="PANTHER" id="PTHR22550">
    <property type="entry name" value="SPORE GERMINATION PROTEIN"/>
    <property type="match status" value="1"/>
</dbReference>
<evidence type="ECO:0000256" key="3">
    <source>
        <dbReference type="SAM" id="Phobius"/>
    </source>
</evidence>
<feature type="transmembrane region" description="Helical" evidence="3">
    <location>
        <begin position="432"/>
        <end position="455"/>
    </location>
</feature>
<sequence>MPQEDRKAEKKVWEPGELKQIPISSSLEQNLALVKRVMGGNADFEMREFVLGGGEKRAAIIFMANMVERSQLNRQILENLMFRIPKDQKVDLDFLRDRVITVAEVCEVRDFWEVFSHVTEGCAVLFVDGENRALGLDVRGYERRAIEEPVTESTVRGPRDGFVEDVEENIMLIRRRIKTPNLVMERVTVGRLTRSVVVLAYIKGLVNPALVEEVKKRIAQIDMDAVYGFRYVEEMIIDNPYTFFPQAICTERPDRVCGALTEGRVVILVDTSPFALIVPASLPMLLQTPEDYYHISGISTAIRWLRYLAFIFSVVGSPLYVAISNYHPDMIPARLLLSLAAAREGVPVPAALEAFMMEVAFELLREAGIRLPRQVGQAVSIVGALIIGEAAVRAGLVSPLMVIIVAATGIASFTVPSYELGVPMRLLRFPILFLAATLGLFGVVVGLLAILIHLAGLRSFGLPYLSPLAPLKFGELRDVLVRAPFWAMRTRPETSKRNWFRVSPWGRSQRPEEEHRRES</sequence>
<keyword evidence="5" id="KW-1185">Reference proteome</keyword>
<dbReference type="PANTHER" id="PTHR22550:SF5">
    <property type="entry name" value="LEUCINE ZIPPER PROTEIN 4"/>
    <property type="match status" value="1"/>
</dbReference>
<evidence type="ECO:0000313" key="5">
    <source>
        <dbReference type="Proteomes" id="UP000256329"/>
    </source>
</evidence>
<keyword evidence="2 3" id="KW-0472">Membrane</keyword>
<dbReference type="PIRSF" id="PIRSF005690">
    <property type="entry name" value="GerBA"/>
    <property type="match status" value="1"/>
</dbReference>
<dbReference type="AlphaFoldDB" id="A0A3D8P880"/>